<feature type="domain" description="Guanylate cyclase" evidence="8">
    <location>
        <begin position="21"/>
        <end position="65"/>
    </location>
</feature>
<evidence type="ECO:0000256" key="4">
    <source>
        <dbReference type="ARBA" id="ARBA00022989"/>
    </source>
</evidence>
<dbReference type="InterPro" id="IPR029787">
    <property type="entry name" value="Nucleotide_cyclase"/>
</dbReference>
<dbReference type="InterPro" id="IPR050401">
    <property type="entry name" value="Cyclic_nucleotide_synthase"/>
</dbReference>
<dbReference type="GO" id="GO:0007168">
    <property type="term" value="P:receptor guanylyl cyclase signaling pathway"/>
    <property type="evidence" value="ECO:0007669"/>
    <property type="project" value="TreeGrafter"/>
</dbReference>
<feature type="non-terminal residue" evidence="9">
    <location>
        <position position="125"/>
    </location>
</feature>
<dbReference type="PANTHER" id="PTHR11920:SF501">
    <property type="entry name" value="GUANYLATE CYCLASE 32E"/>
    <property type="match status" value="1"/>
</dbReference>
<dbReference type="CDD" id="cd07302">
    <property type="entry name" value="CHD"/>
    <property type="match status" value="1"/>
</dbReference>
<dbReference type="SUPFAM" id="SSF55073">
    <property type="entry name" value="Nucleotide cyclase"/>
    <property type="match status" value="1"/>
</dbReference>
<dbReference type="GO" id="GO:0005886">
    <property type="term" value="C:plasma membrane"/>
    <property type="evidence" value="ECO:0007669"/>
    <property type="project" value="TreeGrafter"/>
</dbReference>
<comment type="subcellular location">
    <subcellularLocation>
        <location evidence="1">Membrane</location>
    </subcellularLocation>
</comment>
<evidence type="ECO:0000256" key="5">
    <source>
        <dbReference type="ARBA" id="ARBA00023136"/>
    </source>
</evidence>
<dbReference type="SMART" id="SM00044">
    <property type="entry name" value="CYCc"/>
    <property type="match status" value="1"/>
</dbReference>
<dbReference type="GO" id="GO:0035556">
    <property type="term" value="P:intracellular signal transduction"/>
    <property type="evidence" value="ECO:0007669"/>
    <property type="project" value="InterPro"/>
</dbReference>
<dbReference type="EMBL" id="JTDY01001127">
    <property type="protein sequence ID" value="KOB74790.1"/>
    <property type="molecule type" value="Genomic_DNA"/>
</dbReference>
<keyword evidence="7" id="KW-0456">Lyase</keyword>
<feature type="non-terminal residue" evidence="9">
    <location>
        <position position="1"/>
    </location>
</feature>
<accession>A0A0L7LHA9</accession>
<evidence type="ECO:0000259" key="8">
    <source>
        <dbReference type="PROSITE" id="PS50125"/>
    </source>
</evidence>
<dbReference type="GO" id="GO:0001653">
    <property type="term" value="F:peptide receptor activity"/>
    <property type="evidence" value="ECO:0007669"/>
    <property type="project" value="TreeGrafter"/>
</dbReference>
<keyword evidence="4" id="KW-1133">Transmembrane helix</keyword>
<dbReference type="PROSITE" id="PS50125">
    <property type="entry name" value="GUANYLATE_CYCLASE_2"/>
    <property type="match status" value="2"/>
</dbReference>
<feature type="domain" description="Guanylate cyclase" evidence="8">
    <location>
        <begin position="66"/>
        <end position="82"/>
    </location>
</feature>
<protein>
    <submittedName>
        <fullName evidence="9">Guanylate cyclase</fullName>
    </submittedName>
</protein>
<keyword evidence="2" id="KW-0812">Transmembrane</keyword>
<name>A0A0L7LHA9_OPEBR</name>
<keyword evidence="3" id="KW-0547">Nucleotide-binding</keyword>
<evidence type="ECO:0000256" key="6">
    <source>
        <dbReference type="ARBA" id="ARBA00023180"/>
    </source>
</evidence>
<dbReference type="Proteomes" id="UP000037510">
    <property type="component" value="Unassembled WGS sequence"/>
</dbReference>
<sequence length="125" mass="14118">TVAEALKRGERVQAESFDCVTIYFSDIVGFTKLAATNTPMQVVEILNDLYTCCDAIISYYNVYKMPRYCLFGDTVNTAARMESSGEPQRIHVSHSTYKLLKQHGGYHFKERGIVNIKIDAIKVVT</sequence>
<organism evidence="9 10">
    <name type="scientific">Operophtera brumata</name>
    <name type="common">Winter moth</name>
    <name type="synonym">Phalaena brumata</name>
    <dbReference type="NCBI Taxonomy" id="104452"/>
    <lineage>
        <taxon>Eukaryota</taxon>
        <taxon>Metazoa</taxon>
        <taxon>Ecdysozoa</taxon>
        <taxon>Arthropoda</taxon>
        <taxon>Hexapoda</taxon>
        <taxon>Insecta</taxon>
        <taxon>Pterygota</taxon>
        <taxon>Neoptera</taxon>
        <taxon>Endopterygota</taxon>
        <taxon>Lepidoptera</taxon>
        <taxon>Glossata</taxon>
        <taxon>Ditrysia</taxon>
        <taxon>Geometroidea</taxon>
        <taxon>Geometridae</taxon>
        <taxon>Larentiinae</taxon>
        <taxon>Operophtera</taxon>
    </lineage>
</organism>
<keyword evidence="5" id="KW-0472">Membrane</keyword>
<dbReference type="AlphaFoldDB" id="A0A0L7LHA9"/>
<gene>
    <name evidence="9" type="ORF">OBRU01_08485</name>
</gene>
<evidence type="ECO:0000256" key="2">
    <source>
        <dbReference type="ARBA" id="ARBA00022692"/>
    </source>
</evidence>
<evidence type="ECO:0000256" key="7">
    <source>
        <dbReference type="ARBA" id="ARBA00023239"/>
    </source>
</evidence>
<evidence type="ECO:0000313" key="10">
    <source>
        <dbReference type="Proteomes" id="UP000037510"/>
    </source>
</evidence>
<dbReference type="InterPro" id="IPR001054">
    <property type="entry name" value="A/G_cyclase"/>
</dbReference>
<dbReference type="STRING" id="104452.A0A0L7LHA9"/>
<evidence type="ECO:0000256" key="3">
    <source>
        <dbReference type="ARBA" id="ARBA00022741"/>
    </source>
</evidence>
<dbReference type="GO" id="GO:0004383">
    <property type="term" value="F:guanylate cyclase activity"/>
    <property type="evidence" value="ECO:0007669"/>
    <property type="project" value="TreeGrafter"/>
</dbReference>
<evidence type="ECO:0000256" key="1">
    <source>
        <dbReference type="ARBA" id="ARBA00004370"/>
    </source>
</evidence>
<proteinExistence type="predicted"/>
<keyword evidence="6" id="KW-0325">Glycoprotein</keyword>
<comment type="caution">
    <text evidence="9">The sequence shown here is derived from an EMBL/GenBank/DDBJ whole genome shotgun (WGS) entry which is preliminary data.</text>
</comment>
<dbReference type="Pfam" id="PF00211">
    <property type="entry name" value="Guanylate_cyc"/>
    <property type="match status" value="1"/>
</dbReference>
<dbReference type="Gene3D" id="3.30.70.1230">
    <property type="entry name" value="Nucleotide cyclase"/>
    <property type="match status" value="2"/>
</dbReference>
<dbReference type="GO" id="GO:0000166">
    <property type="term" value="F:nucleotide binding"/>
    <property type="evidence" value="ECO:0007669"/>
    <property type="project" value="UniProtKB-KW"/>
</dbReference>
<dbReference type="PANTHER" id="PTHR11920">
    <property type="entry name" value="GUANYLYL CYCLASE"/>
    <property type="match status" value="1"/>
</dbReference>
<dbReference type="GO" id="GO:0004016">
    <property type="term" value="F:adenylate cyclase activity"/>
    <property type="evidence" value="ECO:0007669"/>
    <property type="project" value="TreeGrafter"/>
</dbReference>
<keyword evidence="10" id="KW-1185">Reference proteome</keyword>
<reference evidence="9 10" key="1">
    <citation type="journal article" date="2015" name="Genome Biol. Evol.">
        <title>The genome of winter moth (Operophtera brumata) provides a genomic perspective on sexual dimorphism and phenology.</title>
        <authorList>
            <person name="Derks M.F."/>
            <person name="Smit S."/>
            <person name="Salis L."/>
            <person name="Schijlen E."/>
            <person name="Bossers A."/>
            <person name="Mateman C."/>
            <person name="Pijl A.S."/>
            <person name="de Ridder D."/>
            <person name="Groenen M.A."/>
            <person name="Visser M.E."/>
            <person name="Megens H.J."/>
        </authorList>
    </citation>
    <scope>NUCLEOTIDE SEQUENCE [LARGE SCALE GENOMIC DNA]</scope>
    <source>
        <strain evidence="9">WM2013NL</strain>
        <tissue evidence="9">Head and thorax</tissue>
    </source>
</reference>
<evidence type="ECO:0000313" key="9">
    <source>
        <dbReference type="EMBL" id="KOB74790.1"/>
    </source>
</evidence>